<keyword evidence="4 6" id="KW-0808">Transferase</keyword>
<evidence type="ECO:0000256" key="4">
    <source>
        <dbReference type="ARBA" id="ARBA00022679"/>
    </source>
</evidence>
<dbReference type="Gene3D" id="3.40.640.10">
    <property type="entry name" value="Type I PLP-dependent aspartate aminotransferase-like (Major domain)"/>
    <property type="match status" value="1"/>
</dbReference>
<dbReference type="PANTHER" id="PTHR46383">
    <property type="entry name" value="ASPARTATE AMINOTRANSFERASE"/>
    <property type="match status" value="1"/>
</dbReference>
<dbReference type="InterPro" id="IPR015424">
    <property type="entry name" value="PyrdxlP-dep_Trfase"/>
</dbReference>
<comment type="caution">
    <text evidence="8">The sequence shown here is derived from an EMBL/GenBank/DDBJ whole genome shotgun (WGS) entry which is preliminary data.</text>
</comment>
<dbReference type="PROSITE" id="PS00105">
    <property type="entry name" value="AA_TRANSFER_CLASS_1"/>
    <property type="match status" value="1"/>
</dbReference>
<gene>
    <name evidence="8" type="ORF">ACFFN0_04750</name>
</gene>
<dbReference type="InterPro" id="IPR004838">
    <property type="entry name" value="NHTrfase_class1_PyrdxlP-BS"/>
</dbReference>
<organism evidence="8 9">
    <name type="scientific">Ornithinimicrobium kibberense</name>
    <dbReference type="NCBI Taxonomy" id="282060"/>
    <lineage>
        <taxon>Bacteria</taxon>
        <taxon>Bacillati</taxon>
        <taxon>Actinomycetota</taxon>
        <taxon>Actinomycetes</taxon>
        <taxon>Micrococcales</taxon>
        <taxon>Ornithinimicrobiaceae</taxon>
        <taxon>Ornithinimicrobium</taxon>
    </lineage>
</organism>
<sequence length="393" mass="41928">MPSRPARVSRRSAVEPFHVMEVLKAAAERQRTHGDVLMLCAGQPSTPAPAPAVRAAVEAATSQVLGYTESIGILPLREAIARHHRELSDIEVDPDEVLVFPGSSGAFTALFLAAFDAGDTVVMARPGYPAYRNTLQALGVRVHEVDCGPQTRYQPTVAMLEDLAAESGPPAGLIVASPANPTGTVIDADELAALARWCEEHGTLLVSDEIYHGLTYGRPTASAWETSREAVVVGSVSKYFSMTGWRVGWLLAPASLRRPLEVLTGNLNICPPGISQHAALGAFTAEARAELEGHRERYAATRELLVARLPEVGLRMDAPPDGAFYAWCDVGHLTDDSVAWCQDLLADCGVAITPGVDFDTANGHRMVRLSFAGSTAEVAEALDRMAASSLLRA</sequence>
<dbReference type="EC" id="2.6.1.-" evidence="6"/>
<dbReference type="Pfam" id="PF00155">
    <property type="entry name" value="Aminotran_1_2"/>
    <property type="match status" value="1"/>
</dbReference>
<comment type="cofactor">
    <cofactor evidence="1 6">
        <name>pyridoxal 5'-phosphate</name>
        <dbReference type="ChEBI" id="CHEBI:597326"/>
    </cofactor>
</comment>
<evidence type="ECO:0000256" key="1">
    <source>
        <dbReference type="ARBA" id="ARBA00001933"/>
    </source>
</evidence>
<dbReference type="InterPro" id="IPR015421">
    <property type="entry name" value="PyrdxlP-dep_Trfase_major"/>
</dbReference>
<dbReference type="RefSeq" id="WP_141337244.1">
    <property type="nucleotide sequence ID" value="NZ_JBHMAX010000010.1"/>
</dbReference>
<evidence type="ECO:0000256" key="5">
    <source>
        <dbReference type="ARBA" id="ARBA00022898"/>
    </source>
</evidence>
<dbReference type="InterPro" id="IPR004839">
    <property type="entry name" value="Aminotransferase_I/II_large"/>
</dbReference>
<dbReference type="PANTHER" id="PTHR46383:SF2">
    <property type="entry name" value="AMINOTRANSFERASE"/>
    <property type="match status" value="1"/>
</dbReference>
<protein>
    <recommendedName>
        <fullName evidence="6">Aminotransferase</fullName>
        <ecNumber evidence="6">2.6.1.-</ecNumber>
    </recommendedName>
</protein>
<dbReference type="EMBL" id="JBHMAX010000010">
    <property type="protein sequence ID" value="MFB9731348.1"/>
    <property type="molecule type" value="Genomic_DNA"/>
</dbReference>
<dbReference type="Proteomes" id="UP001589613">
    <property type="component" value="Unassembled WGS sequence"/>
</dbReference>
<evidence type="ECO:0000256" key="6">
    <source>
        <dbReference type="RuleBase" id="RU000481"/>
    </source>
</evidence>
<proteinExistence type="inferred from homology"/>
<evidence type="ECO:0000256" key="3">
    <source>
        <dbReference type="ARBA" id="ARBA00022576"/>
    </source>
</evidence>
<dbReference type="GO" id="GO:0008483">
    <property type="term" value="F:transaminase activity"/>
    <property type="evidence" value="ECO:0007669"/>
    <property type="project" value="UniProtKB-KW"/>
</dbReference>
<reference evidence="8 9" key="1">
    <citation type="submission" date="2024-09" db="EMBL/GenBank/DDBJ databases">
        <authorList>
            <person name="Sun Q."/>
            <person name="Mori K."/>
        </authorList>
    </citation>
    <scope>NUCLEOTIDE SEQUENCE [LARGE SCALE GENOMIC DNA]</scope>
    <source>
        <strain evidence="8 9">JCM 12763</strain>
    </source>
</reference>
<keyword evidence="5" id="KW-0663">Pyridoxal phosphate</keyword>
<evidence type="ECO:0000259" key="7">
    <source>
        <dbReference type="Pfam" id="PF00155"/>
    </source>
</evidence>
<dbReference type="SUPFAM" id="SSF53383">
    <property type="entry name" value="PLP-dependent transferases"/>
    <property type="match status" value="1"/>
</dbReference>
<keyword evidence="3 6" id="KW-0032">Aminotransferase</keyword>
<dbReference type="CDD" id="cd00609">
    <property type="entry name" value="AAT_like"/>
    <property type="match status" value="1"/>
</dbReference>
<keyword evidence="9" id="KW-1185">Reference proteome</keyword>
<evidence type="ECO:0000256" key="2">
    <source>
        <dbReference type="ARBA" id="ARBA00007441"/>
    </source>
</evidence>
<accession>A0ABV5V0L8</accession>
<feature type="domain" description="Aminotransferase class I/classII large" evidence="7">
    <location>
        <begin position="35"/>
        <end position="384"/>
    </location>
</feature>
<dbReference type="InterPro" id="IPR050596">
    <property type="entry name" value="AspAT/PAT-like"/>
</dbReference>
<evidence type="ECO:0000313" key="9">
    <source>
        <dbReference type="Proteomes" id="UP001589613"/>
    </source>
</evidence>
<name>A0ABV5V0L8_9MICO</name>
<evidence type="ECO:0000313" key="8">
    <source>
        <dbReference type="EMBL" id="MFB9731348.1"/>
    </source>
</evidence>
<comment type="similarity">
    <text evidence="2 6">Belongs to the class-I pyridoxal-phosphate-dependent aminotransferase family.</text>
</comment>